<organism evidence="1 2">
    <name type="scientific">Merluccius polli</name>
    <name type="common">Benguela hake</name>
    <name type="synonym">Merluccius cadenati</name>
    <dbReference type="NCBI Taxonomy" id="89951"/>
    <lineage>
        <taxon>Eukaryota</taxon>
        <taxon>Metazoa</taxon>
        <taxon>Chordata</taxon>
        <taxon>Craniata</taxon>
        <taxon>Vertebrata</taxon>
        <taxon>Euteleostomi</taxon>
        <taxon>Actinopterygii</taxon>
        <taxon>Neopterygii</taxon>
        <taxon>Teleostei</taxon>
        <taxon>Neoteleostei</taxon>
        <taxon>Acanthomorphata</taxon>
        <taxon>Zeiogadaria</taxon>
        <taxon>Gadariae</taxon>
        <taxon>Gadiformes</taxon>
        <taxon>Gadoidei</taxon>
        <taxon>Merlucciidae</taxon>
        <taxon>Merluccius</taxon>
    </lineage>
</organism>
<name>A0AA47NC80_MERPO</name>
<keyword evidence="2" id="KW-1185">Reference proteome</keyword>
<dbReference type="AlphaFoldDB" id="A0AA47NC80"/>
<gene>
    <name evidence="1" type="ORF">N1851_000304</name>
</gene>
<evidence type="ECO:0000313" key="1">
    <source>
        <dbReference type="EMBL" id="KAK0156388.1"/>
    </source>
</evidence>
<proteinExistence type="predicted"/>
<comment type="caution">
    <text evidence="1">The sequence shown here is derived from an EMBL/GenBank/DDBJ whole genome shotgun (WGS) entry which is preliminary data.</text>
</comment>
<dbReference type="Proteomes" id="UP001174136">
    <property type="component" value="Unassembled WGS sequence"/>
</dbReference>
<evidence type="ECO:0000313" key="2">
    <source>
        <dbReference type="Proteomes" id="UP001174136"/>
    </source>
</evidence>
<reference evidence="1" key="1">
    <citation type="journal article" date="2023" name="Front. Mar. Sci.">
        <title>A new Merluccius polli reference genome to investigate the effects of global change in West African waters.</title>
        <authorList>
            <person name="Mateo J.L."/>
            <person name="Blanco-Fernandez C."/>
            <person name="Garcia-Vazquez E."/>
            <person name="Machado-Schiaffino G."/>
        </authorList>
    </citation>
    <scope>NUCLEOTIDE SEQUENCE</scope>
    <source>
        <strain evidence="1">C29</strain>
        <tissue evidence="1">Fin</tissue>
    </source>
</reference>
<protein>
    <submittedName>
        <fullName evidence="1">Uncharacterized protein</fullName>
    </submittedName>
</protein>
<accession>A0AA47NC80</accession>
<sequence length="103" mass="12060">MLEPHRKHTHRSQAFNTVRVRLQLCVSFHVGHSCTVLVMQKVLRRQCWEIRRVYLALKHYLNIFIKEAFYSGFPNVKGAIDVPMYPGPIWTCGGRLCQSQIFT</sequence>
<dbReference type="EMBL" id="JAOPHQ010000010">
    <property type="protein sequence ID" value="KAK0156388.1"/>
    <property type="molecule type" value="Genomic_DNA"/>
</dbReference>